<dbReference type="Gene3D" id="3.40.140.10">
    <property type="entry name" value="Cytidine Deaminase, domain 2"/>
    <property type="match status" value="1"/>
</dbReference>
<feature type="domain" description="Activation-induced cytidine deaminase AID" evidence="1">
    <location>
        <begin position="46"/>
        <end position="172"/>
    </location>
</feature>
<dbReference type="AlphaFoldDB" id="A0ABD0LK75"/>
<dbReference type="Pfam" id="PF08210">
    <property type="entry name" value="APOBEC_N"/>
    <property type="match status" value="1"/>
</dbReference>
<dbReference type="EMBL" id="JACVVK020000041">
    <property type="protein sequence ID" value="KAK7499808.1"/>
    <property type="molecule type" value="Genomic_DNA"/>
</dbReference>
<accession>A0ABD0LK75</accession>
<protein>
    <recommendedName>
        <fullName evidence="1">Activation-induced cytidine deaminase AID domain-containing protein</fullName>
    </recommendedName>
</protein>
<organism evidence="2 3">
    <name type="scientific">Batillaria attramentaria</name>
    <dbReference type="NCBI Taxonomy" id="370345"/>
    <lineage>
        <taxon>Eukaryota</taxon>
        <taxon>Metazoa</taxon>
        <taxon>Spiralia</taxon>
        <taxon>Lophotrochozoa</taxon>
        <taxon>Mollusca</taxon>
        <taxon>Gastropoda</taxon>
        <taxon>Caenogastropoda</taxon>
        <taxon>Sorbeoconcha</taxon>
        <taxon>Cerithioidea</taxon>
        <taxon>Batillariidae</taxon>
        <taxon>Batillaria</taxon>
    </lineage>
</organism>
<evidence type="ECO:0000313" key="2">
    <source>
        <dbReference type="EMBL" id="KAK7499808.1"/>
    </source>
</evidence>
<gene>
    <name evidence="2" type="ORF">BaRGS_00008899</name>
</gene>
<evidence type="ECO:0000313" key="3">
    <source>
        <dbReference type="Proteomes" id="UP001519460"/>
    </source>
</evidence>
<sequence>MSVTMNMSEIYSLFVRSGLVHEGGVPNIKDCFADVSVTSNWQRVFHVLEKNFAGKHVEERLIYSLHEYFIRRSRHLEASNAHVTIMINFSPCYDCSDKFVRFIREMRQNGILLSMEIVFPFLYKIRRPWCRQNCKDKHLPSTDDHARSMNGLYKLKEQGIRLRPFERSDWIRLADILNVPRFMYYRSAREKEDRLMKYDCDALGLTEGAGFGGASTLLRAPVQSSFARRVPSFSSDKDLYLLSRGQGFKSVPSFSFVPGHANTFSSISAGAWPGAAVQNARTTALYTDISNTGPATAPGRVTDNTATMAENRVYFPSVCASQQCSGFA</sequence>
<evidence type="ECO:0000259" key="1">
    <source>
        <dbReference type="Pfam" id="PF08210"/>
    </source>
</evidence>
<comment type="caution">
    <text evidence="2">The sequence shown here is derived from an EMBL/GenBank/DDBJ whole genome shotgun (WGS) entry which is preliminary data.</text>
</comment>
<name>A0ABD0LK75_9CAEN</name>
<reference evidence="2 3" key="1">
    <citation type="journal article" date="2023" name="Sci. Data">
        <title>Genome assembly of the Korean intertidal mud-creeper Batillaria attramentaria.</title>
        <authorList>
            <person name="Patra A.K."/>
            <person name="Ho P.T."/>
            <person name="Jun S."/>
            <person name="Lee S.J."/>
            <person name="Kim Y."/>
            <person name="Won Y.J."/>
        </authorList>
    </citation>
    <scope>NUCLEOTIDE SEQUENCE [LARGE SCALE GENOMIC DNA]</scope>
    <source>
        <strain evidence="2">Wonlab-2016</strain>
    </source>
</reference>
<dbReference type="InterPro" id="IPR013158">
    <property type="entry name" value="AID"/>
</dbReference>
<dbReference type="Proteomes" id="UP001519460">
    <property type="component" value="Unassembled WGS sequence"/>
</dbReference>
<keyword evidence="3" id="KW-1185">Reference proteome</keyword>
<proteinExistence type="predicted"/>